<dbReference type="HOGENOM" id="CLU_076594_0_0_0"/>
<dbReference type="AlphaFoldDB" id="E8N177"/>
<dbReference type="InterPro" id="IPR029058">
    <property type="entry name" value="AB_hydrolase_fold"/>
</dbReference>
<keyword evidence="4" id="KW-0378">Hydrolase</keyword>
<dbReference type="STRING" id="926569.ANT_27940"/>
<protein>
    <submittedName>
        <fullName evidence="4">Esterase</fullName>
        <ecNumber evidence="4">3.1.-.-</ecNumber>
    </submittedName>
</protein>
<dbReference type="InterPro" id="IPR012354">
    <property type="entry name" value="Esterase_lipase"/>
</dbReference>
<feature type="active site" description="Nucleophile" evidence="1">
    <location>
        <position position="99"/>
    </location>
</feature>
<proteinExistence type="predicted"/>
<evidence type="ECO:0000259" key="3">
    <source>
        <dbReference type="Pfam" id="PF12146"/>
    </source>
</evidence>
<dbReference type="RefSeq" id="WP_013561167.1">
    <property type="nucleotide sequence ID" value="NC_014960.1"/>
</dbReference>
<feature type="domain" description="Serine aminopeptidase S33" evidence="3">
    <location>
        <begin position="25"/>
        <end position="147"/>
    </location>
</feature>
<dbReference type="FunCoup" id="E8N177">
    <property type="interactions" value="2"/>
</dbReference>
<sequence>MNQPNLHNPHLNGEPFFWQAGPIGILMIHGFTATPVEVRMVAERLHPHGYTVAAPLLPGHGTHPDDLNRVRWQDWVAKAEESYQQLKQTCQKVYLLGESMGALVALYLAAEHREAEGVIASAPAIRLLISPLQKAALPLLSLFKASMPKGGLDASSNWQGYPVNPLKGVQQLFRFQKEVERRLPEIVQPILVLMGRYDTTVHPEAGKFILERVSSPYKSLVWFENSSHVILIDQEVDAAAERIERFIKETSNDGMPALLS</sequence>
<gene>
    <name evidence="4" type="ordered locus">ANT_27940</name>
</gene>
<dbReference type="Gene3D" id="3.40.50.1820">
    <property type="entry name" value="alpha/beta hydrolase"/>
    <property type="match status" value="1"/>
</dbReference>
<dbReference type="PIRSF" id="PIRSF017388">
    <property type="entry name" value="Esterase_lipase"/>
    <property type="match status" value="1"/>
</dbReference>
<evidence type="ECO:0000256" key="1">
    <source>
        <dbReference type="PIRSR" id="PIRSR017388-1"/>
    </source>
</evidence>
<evidence type="ECO:0000313" key="5">
    <source>
        <dbReference type="Proteomes" id="UP000008922"/>
    </source>
</evidence>
<name>E8N177_ANATU</name>
<dbReference type="GO" id="GO:0052689">
    <property type="term" value="F:carboxylic ester hydrolase activity"/>
    <property type="evidence" value="ECO:0007669"/>
    <property type="project" value="InterPro"/>
</dbReference>
<feature type="domain" description="Serine aminopeptidase S33" evidence="3">
    <location>
        <begin position="168"/>
        <end position="235"/>
    </location>
</feature>
<dbReference type="EMBL" id="AP012029">
    <property type="protein sequence ID" value="BAJ64820.1"/>
    <property type="molecule type" value="Genomic_DNA"/>
</dbReference>
<dbReference type="SUPFAM" id="SSF53474">
    <property type="entry name" value="alpha/beta-Hydrolases"/>
    <property type="match status" value="1"/>
</dbReference>
<dbReference type="EC" id="3.1.-.-" evidence="4"/>
<keyword evidence="5" id="KW-1185">Reference proteome</keyword>
<feature type="binding site" evidence="2">
    <location>
        <position position="100"/>
    </location>
    <ligand>
        <name>substrate</name>
    </ligand>
</feature>
<dbReference type="InParanoid" id="E8N177"/>
<accession>E8N177</accession>
<reference evidence="4 5" key="1">
    <citation type="submission" date="2010-12" db="EMBL/GenBank/DDBJ databases">
        <title>Whole genome sequence of Anaerolinea thermophila UNI-1.</title>
        <authorList>
            <person name="Narita-Yamada S."/>
            <person name="Kishi E."/>
            <person name="Watanabe Y."/>
            <person name="Takasaki K."/>
            <person name="Ankai A."/>
            <person name="Oguchi A."/>
            <person name="Fukui S."/>
            <person name="Takahashi M."/>
            <person name="Yashiro I."/>
            <person name="Hosoyama A."/>
            <person name="Sekiguchi Y."/>
            <person name="Hanada S."/>
            <person name="Fujita N."/>
        </authorList>
    </citation>
    <scope>NUCLEOTIDE SEQUENCE [LARGE SCALE GENOMIC DNA]</scope>
    <source>
        <strain evidence="5">DSM 14523 / JCM 11388 / NBRC 100420 / UNI-1</strain>
    </source>
</reference>
<dbReference type="Proteomes" id="UP000008922">
    <property type="component" value="Chromosome"/>
</dbReference>
<evidence type="ECO:0000313" key="4">
    <source>
        <dbReference type="EMBL" id="BAJ64820.1"/>
    </source>
</evidence>
<dbReference type="eggNOG" id="COG1647">
    <property type="taxonomic scope" value="Bacteria"/>
</dbReference>
<dbReference type="InterPro" id="IPR022742">
    <property type="entry name" value="Hydrolase_4"/>
</dbReference>
<dbReference type="KEGG" id="atm:ANT_27940"/>
<feature type="active site" description="Charge relay system" evidence="1">
    <location>
        <position position="228"/>
    </location>
</feature>
<feature type="binding site" evidence="2">
    <location>
        <position position="31"/>
    </location>
    <ligand>
        <name>substrate</name>
    </ligand>
</feature>
<dbReference type="Pfam" id="PF12146">
    <property type="entry name" value="Hydrolase_4"/>
    <property type="match status" value="2"/>
</dbReference>
<evidence type="ECO:0000256" key="2">
    <source>
        <dbReference type="PIRSR" id="PIRSR017388-2"/>
    </source>
</evidence>
<dbReference type="ESTHER" id="anatu-e8n177">
    <property type="family name" value="CarbLipBact_2"/>
</dbReference>
<organism evidence="4 5">
    <name type="scientific">Anaerolinea thermophila (strain DSM 14523 / JCM 11388 / NBRC 100420 / UNI-1)</name>
    <dbReference type="NCBI Taxonomy" id="926569"/>
    <lineage>
        <taxon>Bacteria</taxon>
        <taxon>Bacillati</taxon>
        <taxon>Chloroflexota</taxon>
        <taxon>Anaerolineae</taxon>
        <taxon>Anaerolineales</taxon>
        <taxon>Anaerolineaceae</taxon>
        <taxon>Anaerolinea</taxon>
    </lineage>
</organism>
<dbReference type="InterPro" id="IPR051044">
    <property type="entry name" value="MAG_DAG_Lipase"/>
</dbReference>
<dbReference type="OrthoDB" id="9786110at2"/>
<dbReference type="PANTHER" id="PTHR11614">
    <property type="entry name" value="PHOSPHOLIPASE-RELATED"/>
    <property type="match status" value="1"/>
</dbReference>
<feature type="active site" description="Charge relay system" evidence="1">
    <location>
        <position position="198"/>
    </location>
</feature>